<gene>
    <name evidence="5" type="ORF">BJ322DRAFT_655714</name>
</gene>
<feature type="compositionally biased region" description="Polar residues" evidence="1">
    <location>
        <begin position="25"/>
        <end position="44"/>
    </location>
</feature>
<feature type="compositionally biased region" description="Polar residues" evidence="1">
    <location>
        <begin position="1121"/>
        <end position="1132"/>
    </location>
</feature>
<dbReference type="Pfam" id="PF14228">
    <property type="entry name" value="MOR2-PAG1_mid"/>
    <property type="match status" value="2"/>
</dbReference>
<evidence type="ECO:0000256" key="1">
    <source>
        <dbReference type="SAM" id="MobiDB-lite"/>
    </source>
</evidence>
<evidence type="ECO:0000313" key="6">
    <source>
        <dbReference type="Proteomes" id="UP000736335"/>
    </source>
</evidence>
<dbReference type="Pfam" id="PF14222">
    <property type="entry name" value="MOR2-PAG1_N"/>
    <property type="match status" value="2"/>
</dbReference>
<feature type="domain" description="Cell morphogenesis central region" evidence="4">
    <location>
        <begin position="1773"/>
        <end position="1942"/>
    </location>
</feature>
<dbReference type="InterPro" id="IPR016024">
    <property type="entry name" value="ARM-type_fold"/>
</dbReference>
<proteinExistence type="predicted"/>
<dbReference type="GO" id="GO:0005938">
    <property type="term" value="C:cell cortex"/>
    <property type="evidence" value="ECO:0007669"/>
    <property type="project" value="TreeGrafter"/>
</dbReference>
<feature type="domain" description="Cell morphogenesis protein N-terminal" evidence="2">
    <location>
        <begin position="364"/>
        <end position="441"/>
    </location>
</feature>
<feature type="compositionally biased region" description="Polar residues" evidence="1">
    <location>
        <begin position="77"/>
        <end position="97"/>
    </location>
</feature>
<organism evidence="5 6">
    <name type="scientific">Thelephora terrestris</name>
    <dbReference type="NCBI Taxonomy" id="56493"/>
    <lineage>
        <taxon>Eukaryota</taxon>
        <taxon>Fungi</taxon>
        <taxon>Dikarya</taxon>
        <taxon>Basidiomycota</taxon>
        <taxon>Agaricomycotina</taxon>
        <taxon>Agaricomycetes</taxon>
        <taxon>Thelephorales</taxon>
        <taxon>Thelephoraceae</taxon>
        <taxon>Thelephora</taxon>
    </lineage>
</organism>
<comment type="caution">
    <text evidence="5">The sequence shown here is derived from an EMBL/GenBank/DDBJ whole genome shotgun (WGS) entry which is preliminary data.</text>
</comment>
<evidence type="ECO:0000259" key="2">
    <source>
        <dbReference type="Pfam" id="PF14222"/>
    </source>
</evidence>
<evidence type="ECO:0000313" key="5">
    <source>
        <dbReference type="EMBL" id="KAF9788699.1"/>
    </source>
</evidence>
<feature type="domain" description="Cell morphogenesis protein N-terminal" evidence="2">
    <location>
        <begin position="452"/>
        <end position="936"/>
    </location>
</feature>
<dbReference type="InterPro" id="IPR039867">
    <property type="entry name" value="Furry/Tao3/Mor2"/>
</dbReference>
<dbReference type="PANTHER" id="PTHR12295">
    <property type="entry name" value="FURRY-RELATED"/>
    <property type="match status" value="1"/>
</dbReference>
<dbReference type="GO" id="GO:0000902">
    <property type="term" value="P:cell morphogenesis"/>
    <property type="evidence" value="ECO:0007669"/>
    <property type="project" value="InterPro"/>
</dbReference>
<reference evidence="5" key="2">
    <citation type="submission" date="2020-11" db="EMBL/GenBank/DDBJ databases">
        <authorList>
            <consortium name="DOE Joint Genome Institute"/>
            <person name="Kuo A."/>
            <person name="Miyauchi S."/>
            <person name="Kiss E."/>
            <person name="Drula E."/>
            <person name="Kohler A."/>
            <person name="Sanchez-Garcia M."/>
            <person name="Andreopoulos B."/>
            <person name="Barry K.W."/>
            <person name="Bonito G."/>
            <person name="Buee M."/>
            <person name="Carver A."/>
            <person name="Chen C."/>
            <person name="Cichocki N."/>
            <person name="Clum A."/>
            <person name="Culley D."/>
            <person name="Crous P.W."/>
            <person name="Fauchery L."/>
            <person name="Girlanda M."/>
            <person name="Hayes R."/>
            <person name="Keri Z."/>
            <person name="Labutti K."/>
            <person name="Lipzen A."/>
            <person name="Lombard V."/>
            <person name="Magnuson J."/>
            <person name="Maillard F."/>
            <person name="Morin E."/>
            <person name="Murat C."/>
            <person name="Nolan M."/>
            <person name="Ohm R."/>
            <person name="Pangilinan J."/>
            <person name="Pereira M."/>
            <person name="Perotto S."/>
            <person name="Peter M."/>
            <person name="Riley R."/>
            <person name="Sitrit Y."/>
            <person name="Stielow B."/>
            <person name="Szollosi G."/>
            <person name="Zifcakova L."/>
            <person name="Stursova M."/>
            <person name="Spatafora J.W."/>
            <person name="Tedersoo L."/>
            <person name="Vaario L.-M."/>
            <person name="Yamada A."/>
            <person name="Yan M."/>
            <person name="Wang P."/>
            <person name="Xu J."/>
            <person name="Bruns T."/>
            <person name="Baldrian P."/>
            <person name="Vilgalys R."/>
            <person name="Henrissat B."/>
            <person name="Grigoriev I.V."/>
            <person name="Hibbett D."/>
            <person name="Nagy L.G."/>
            <person name="Martin F.M."/>
        </authorList>
    </citation>
    <scope>NUCLEOTIDE SEQUENCE</scope>
    <source>
        <strain evidence="5">UH-Tt-Lm1</strain>
    </source>
</reference>
<keyword evidence="6" id="KW-1185">Reference proteome</keyword>
<dbReference type="InterPro" id="IPR025481">
    <property type="entry name" value="Cell_Morphogen_C"/>
</dbReference>
<feature type="compositionally biased region" description="Pro residues" evidence="1">
    <location>
        <begin position="218"/>
        <end position="227"/>
    </location>
</feature>
<dbReference type="InterPro" id="IPR029473">
    <property type="entry name" value="MOR2-PAG1_mid"/>
</dbReference>
<sequence length="2421" mass="271176">MQIAIPDFDEDDYLTPVPFKFSANTSLFGGQTSGQDSPTFTSTPLPDRSFHTRGDSITSEDSGSSLPHISRKPTASFVHSAQSSVTKESSNNTSTSPFPKKTSFASLRNAFKTGKTTYDAPPVPQLDQAYPVLKNPFNRSTSSLAQNPPSYRRPSTSTHTASPRPTTPGSEARNPRRTPSRSKTQSYARNQHSRSGSLFHSLDNVNDGGYRYGSGPSSSPPPVPPVPNAFGQSFRSETPPIWEYEDKVFLEPQTPSDYALHAIFMRFAGAAEAKMERFLKQPIEREPLLPEHMGPGVDIKFDELLNSLGRIGQKHAKPVLESIMRWRRSQNDGPVPEHSRNNVIQSPHTNRGARFLDASSILDERKSLAAIYIMCRALIAVVQSLPKDALSDQTGFNLEETMFEQFRKPDLKLLAQSANHRCNAELFAKLLGLLANVRLASLLFSICTTSHSLTRFIGVTDRFLAELRPVSSGQVPKDMDLRYENLVRGLRHIQLKVWPPETFEESAEFLESLSKSFENAHGVRFKSVFAETLVEILHPTGKTIQAEVNDPQWAKAIKTIVPKAKDMVSKPRYWLVAYPLYITSLCVAPLEYFQQNWVACFEAGVSKLKEKPARVPVMNGLMRLVWTYCFRCNESPSTATAKLEPILRHFFPANRQSIYPHDERLEPLIFILHYIMSRHFDFGTDFCMELLNEGPIRNSQSQNLSHLLAPERISIAIQSILLSLYVVEKEESSPPWPSCSEFSHPPVRKDMEMSSDALPPSVLSHIGIKDLMDRCGPTLALIASSCALNVGSMLVMDDQWSYTRVNPSFEEVPQYITRRHPEGSFTYPITFVPQINVLKLCFQSWPRLLHSSLPLTDALDMLIRGTVHVEPMVRDIAESTLKRFMVDPEHASTLLSRFAVLLFDPSGISNEGSGIKMFADCKRLLNSWAELVEEWIQGILQNVSKTPPTSSSVAPGSLTEEEWEKVERRLEEIEAAGLFLLTNATSATLSVGVKIIRMLGIFHAQLGIQTSAIVNALHGRTPRYYLAGFDDHLEESDLERLEKWRASKKGDVPLRVADSGDIRDRDLWDHIYSSIIQGCMEHPTPVLIKFREMLIASATKYHPFIASAAGLSSRVPRPSAANGNSTHGNSGQPKLGPADTSIHVYQWRSWVKIICVTASVSDSRPILNNVPSISAPRDHARVHSDNNFDRERMTTSRGLFRYLAPFLDAEHSIFRHAAVFCISSLPPHGYSQLLEDLNSLAQRQFFDESRSKTAQLQPAAGRTRRHIKFYTAVTRIYYLTTNLLLEQRSAGRQAALAHVLKFVRQTQSYLTSPENRDVYTLQRLRRYFCGTVERVFEGMATLKDSDRFIPPKIHLSLYRLCEEWCQFGKQSDMVKRRLILMQKAAATGAPEPQLQAEAIERFQTETKQLSTAAVGALASLCNRAFFPPEVSSGSPTDTIAVDQLRPLEAAPTLDRLIAVLASYKPTMQALGKKMLRSLLTSGSQDISLAGEALRRAYVSTKELDTSNVRFFEVVAEVISSEITHGFSFSQVVCLGLSNLCHPSSQVRLQAFDMLERIHEQYSGVFSLARHEAGIGSFAPGTHLHAHRSISGVLAGEHPDQAISVLAQLDDWLLFLQEHGTITLTLLQSLEYWISNIDLTDESKSQLSKQGRTCMYHLIALTLRFSETYPEQVLVLWTELVGSPNESNGLAATRFLLEQSPKIANTAFIDCAAKVVACLTQSVVGRTLYTEICEIIEPARMLPTIDHKLRLPAEDDLEMWSDLDILFSSDQPKLSLGAAQYALLFLSDVALDRHWETTTELPILLHALIVHLDHRLPYLRKCAQQMLFQLLRAWAPKYDEITERACQKSRSQVKVLIDGLEKDSHTLLWTDENTTQDVEPKMKEFCARILEILSPLHPKLPEQWGSVALAWGTACSIRAIAFRSLQIFRALMPRVNKADLALLLGRLSNTVASDDENIQLFTAEIILTLRSLADLNDLDPFLVPQLFWCACACLSTTVESEFKEVVSFLTAFLERIDLDDPRTAELLMSSRPSDWEGNSSLQPPLLVGLRSSVTSDATLRLLCRLVKVQDDRLIDPSEGRVRDLYTLVLPYCLRDLVQDSNTDYLNDFALDLAVLAQEDGRSTIVRVMTSFAKRRFRTKEDFTRECVATLREHYSADHWTDVVTLLMGLVLNQDKSMKVHAMQILKVLFHQKDTRNPIGLVGSELLMPLLRMLETDLAAQALDVLDEPILIANSMPAKHVLRMSMHVGSHLSRNLESEADVFGVPLESGWSIPKPELAREICRTNVMAVFDTCKVPARPSRIDFEPEDLLMLSAESVHDDDLGDLVQNLHELSTFFQEPSHYKQTMPNTRLEARVAAILAKSTAGAPQTPFVDVFRVGGMENYDDSDDDSASDSGSDLFEYDAALTSMSSAHTSPPANTSPR</sequence>
<name>A0A9P6HK78_9AGAM</name>
<dbReference type="EMBL" id="WIUZ02000004">
    <property type="protein sequence ID" value="KAF9788699.1"/>
    <property type="molecule type" value="Genomic_DNA"/>
</dbReference>
<dbReference type="OrthoDB" id="6287725at2759"/>
<feature type="domain" description="Cell morphogenesis central region" evidence="4">
    <location>
        <begin position="1509"/>
        <end position="1683"/>
    </location>
</feature>
<feature type="compositionally biased region" description="Polar residues" evidence="1">
    <location>
        <begin position="55"/>
        <end position="67"/>
    </location>
</feature>
<dbReference type="SUPFAM" id="SSF48371">
    <property type="entry name" value="ARM repeat"/>
    <property type="match status" value="1"/>
</dbReference>
<dbReference type="GO" id="GO:0030427">
    <property type="term" value="C:site of polarized growth"/>
    <property type="evidence" value="ECO:0007669"/>
    <property type="project" value="TreeGrafter"/>
</dbReference>
<feature type="region of interest" description="Disordered" evidence="1">
    <location>
        <begin position="1115"/>
        <end position="1137"/>
    </location>
</feature>
<dbReference type="Proteomes" id="UP000736335">
    <property type="component" value="Unassembled WGS sequence"/>
</dbReference>
<feature type="region of interest" description="Disordered" evidence="1">
    <location>
        <begin position="25"/>
        <end position="101"/>
    </location>
</feature>
<dbReference type="Pfam" id="PF14225">
    <property type="entry name" value="MOR2-PAG1_C"/>
    <property type="match status" value="1"/>
</dbReference>
<feature type="region of interest" description="Disordered" evidence="1">
    <location>
        <begin position="135"/>
        <end position="234"/>
    </location>
</feature>
<feature type="compositionally biased region" description="Polar residues" evidence="1">
    <location>
        <begin position="137"/>
        <end position="169"/>
    </location>
</feature>
<feature type="domain" description="Cell morphogenesis protein C-terminal" evidence="3">
    <location>
        <begin position="1983"/>
        <end position="2230"/>
    </location>
</feature>
<accession>A0A9P6HK78</accession>
<evidence type="ECO:0000259" key="4">
    <source>
        <dbReference type="Pfam" id="PF14228"/>
    </source>
</evidence>
<dbReference type="InterPro" id="IPR025614">
    <property type="entry name" value="Cell_morpho_N"/>
</dbReference>
<protein>
    <submittedName>
        <fullName evidence="5">Cell morphogenesis N-terminal-domain-containing protein</fullName>
    </submittedName>
</protein>
<dbReference type="PANTHER" id="PTHR12295:SF30">
    <property type="entry name" value="PROTEIN FURRY"/>
    <property type="match status" value="1"/>
</dbReference>
<evidence type="ECO:0000259" key="3">
    <source>
        <dbReference type="Pfam" id="PF14225"/>
    </source>
</evidence>
<reference evidence="5" key="1">
    <citation type="journal article" date="2020" name="Nat. Commun.">
        <title>Large-scale genome sequencing of mycorrhizal fungi provides insights into the early evolution of symbiotic traits.</title>
        <authorList>
            <person name="Miyauchi S."/>
            <person name="Kiss E."/>
            <person name="Kuo A."/>
            <person name="Drula E."/>
            <person name="Kohler A."/>
            <person name="Sanchez-Garcia M."/>
            <person name="Morin E."/>
            <person name="Andreopoulos B."/>
            <person name="Barry K.W."/>
            <person name="Bonito G."/>
            <person name="Buee M."/>
            <person name="Carver A."/>
            <person name="Chen C."/>
            <person name="Cichocki N."/>
            <person name="Clum A."/>
            <person name="Culley D."/>
            <person name="Crous P.W."/>
            <person name="Fauchery L."/>
            <person name="Girlanda M."/>
            <person name="Hayes R.D."/>
            <person name="Keri Z."/>
            <person name="LaButti K."/>
            <person name="Lipzen A."/>
            <person name="Lombard V."/>
            <person name="Magnuson J."/>
            <person name="Maillard F."/>
            <person name="Murat C."/>
            <person name="Nolan M."/>
            <person name="Ohm R.A."/>
            <person name="Pangilinan J."/>
            <person name="Pereira M.F."/>
            <person name="Perotto S."/>
            <person name="Peter M."/>
            <person name="Pfister S."/>
            <person name="Riley R."/>
            <person name="Sitrit Y."/>
            <person name="Stielow J.B."/>
            <person name="Szollosi G."/>
            <person name="Zifcakova L."/>
            <person name="Stursova M."/>
            <person name="Spatafora J.W."/>
            <person name="Tedersoo L."/>
            <person name="Vaario L.M."/>
            <person name="Yamada A."/>
            <person name="Yan M."/>
            <person name="Wang P."/>
            <person name="Xu J."/>
            <person name="Bruns T."/>
            <person name="Baldrian P."/>
            <person name="Vilgalys R."/>
            <person name="Dunand C."/>
            <person name="Henrissat B."/>
            <person name="Grigoriev I.V."/>
            <person name="Hibbett D."/>
            <person name="Nagy L.G."/>
            <person name="Martin F.M."/>
        </authorList>
    </citation>
    <scope>NUCLEOTIDE SEQUENCE</scope>
    <source>
        <strain evidence="5">UH-Tt-Lm1</strain>
    </source>
</reference>
<feature type="compositionally biased region" description="Polar residues" evidence="1">
    <location>
        <begin position="181"/>
        <end position="198"/>
    </location>
</feature>